<proteinExistence type="predicted"/>
<dbReference type="KEGG" id="hro:HELRODRAFT_171762"/>
<dbReference type="EMBL" id="AMQM01003929">
    <property type="status" value="NOT_ANNOTATED_CDS"/>
    <property type="molecule type" value="Genomic_DNA"/>
</dbReference>
<dbReference type="RefSeq" id="XP_009016685.1">
    <property type="nucleotide sequence ID" value="XM_009018437.1"/>
</dbReference>
<dbReference type="OMA" id="QATECHF"/>
<evidence type="ECO:0000313" key="2">
    <source>
        <dbReference type="EMBL" id="ESO05370.1"/>
    </source>
</evidence>
<dbReference type="PANTHER" id="PTHR46114:SF1">
    <property type="entry name" value="ZAD DOMAIN-CONTAINING PROTEIN"/>
    <property type="match status" value="1"/>
</dbReference>
<reference evidence="4" key="1">
    <citation type="submission" date="2012-12" db="EMBL/GenBank/DDBJ databases">
        <authorList>
            <person name="Hellsten U."/>
            <person name="Grimwood J."/>
            <person name="Chapman J.A."/>
            <person name="Shapiro H."/>
            <person name="Aerts A."/>
            <person name="Otillar R.P."/>
            <person name="Terry A.Y."/>
            <person name="Boore J.L."/>
            <person name="Simakov O."/>
            <person name="Marletaz F."/>
            <person name="Cho S.-J."/>
            <person name="Edsinger-Gonzales E."/>
            <person name="Havlak P."/>
            <person name="Kuo D.-H."/>
            <person name="Larsson T."/>
            <person name="Lv J."/>
            <person name="Arendt D."/>
            <person name="Savage R."/>
            <person name="Osoegawa K."/>
            <person name="de Jong P."/>
            <person name="Lindberg D.R."/>
            <person name="Seaver E.C."/>
            <person name="Weisblat D.A."/>
            <person name="Putnam N.H."/>
            <person name="Grigoriev I.V."/>
            <person name="Rokhsar D.S."/>
        </authorList>
    </citation>
    <scope>NUCLEOTIDE SEQUENCE</scope>
</reference>
<feature type="transmembrane region" description="Helical" evidence="1">
    <location>
        <begin position="21"/>
        <end position="40"/>
    </location>
</feature>
<dbReference type="OrthoDB" id="6147016at2759"/>
<dbReference type="HOGENOM" id="CLU_027602_2_0_1"/>
<organism evidence="3 4">
    <name type="scientific">Helobdella robusta</name>
    <name type="common">Californian leech</name>
    <dbReference type="NCBI Taxonomy" id="6412"/>
    <lineage>
        <taxon>Eukaryota</taxon>
        <taxon>Metazoa</taxon>
        <taxon>Spiralia</taxon>
        <taxon>Lophotrochozoa</taxon>
        <taxon>Annelida</taxon>
        <taxon>Clitellata</taxon>
        <taxon>Hirudinea</taxon>
        <taxon>Rhynchobdellida</taxon>
        <taxon>Glossiphoniidae</taxon>
        <taxon>Helobdella</taxon>
    </lineage>
</organism>
<reference evidence="3" key="3">
    <citation type="submission" date="2015-06" db="UniProtKB">
        <authorList>
            <consortium name="EnsemblMetazoa"/>
        </authorList>
    </citation>
    <scope>IDENTIFICATION</scope>
</reference>
<dbReference type="InParanoid" id="T1F4M2"/>
<gene>
    <name evidence="3" type="primary">20203771</name>
    <name evidence="2" type="ORF">HELRODRAFT_171762</name>
</gene>
<sequence length="426" mass="49338">MWYSYSSTNFKYFCLTPKYSYLLFYNVLALVLENLLVQYANVHEKSDNSFSASDSDSDYNAAPEERHLNNYAELCDLVRDLALAKAQAELLGSSLKEFNLLAPGTATANFRHRHKILVQYFKMSDNNICYCTDVDGLISSFGIKHTVEERLFIDSSKTCLKAVLLHNGNRYASIPIDYSTHMKETYETMSLLLQKIRYLEYNWTICCDLKVAAILTGLQAGYTKYCCFLCKWDSRDRMQHYVKKNWPIRNKMQPGNKIGTYENFCKEIRLRNKFPGLSYAKVKEGVFMGPQIREMISDEHFENILSSTEKEAWVAFKSVVSHFLGNKKSSNFVEIVQKCISAYKDLGCNMSLKIHLLDSHQDFFPENLGAVSDEHGERFHQDISVMESRYQGRWSEAMLADYCWTLQRDLSTHQCKRKSTVKKFSP</sequence>
<evidence type="ECO:0000256" key="1">
    <source>
        <dbReference type="SAM" id="Phobius"/>
    </source>
</evidence>
<dbReference type="eggNOG" id="ENOG502QV3V">
    <property type="taxonomic scope" value="Eukaryota"/>
</dbReference>
<evidence type="ECO:0000313" key="4">
    <source>
        <dbReference type="Proteomes" id="UP000015101"/>
    </source>
</evidence>
<dbReference type="GeneID" id="20203771"/>
<dbReference type="EnsemblMetazoa" id="HelroT171762">
    <property type="protein sequence ID" value="HelroP171762"/>
    <property type="gene ID" value="HelroG171762"/>
</dbReference>
<keyword evidence="1" id="KW-0812">Transmembrane</keyword>
<name>T1F4M2_HELRO</name>
<dbReference type="PANTHER" id="PTHR46114">
    <property type="entry name" value="APPLE DOMAIN-CONTAINING PROTEIN"/>
    <property type="match status" value="1"/>
</dbReference>
<keyword evidence="1" id="KW-1133">Transmembrane helix</keyword>
<dbReference type="CTD" id="20203771"/>
<keyword evidence="4" id="KW-1185">Reference proteome</keyword>
<dbReference type="AlphaFoldDB" id="T1F4M2"/>
<protein>
    <submittedName>
        <fullName evidence="2 3">Uncharacterized protein</fullName>
    </submittedName>
</protein>
<dbReference type="Proteomes" id="UP000015101">
    <property type="component" value="Unassembled WGS sequence"/>
</dbReference>
<dbReference type="EMBL" id="KB096365">
    <property type="protein sequence ID" value="ESO05370.1"/>
    <property type="molecule type" value="Genomic_DNA"/>
</dbReference>
<evidence type="ECO:0000313" key="3">
    <source>
        <dbReference type="EnsemblMetazoa" id="HelroP171762"/>
    </source>
</evidence>
<keyword evidence="1" id="KW-0472">Membrane</keyword>
<reference evidence="2 4" key="2">
    <citation type="journal article" date="2013" name="Nature">
        <title>Insights into bilaterian evolution from three spiralian genomes.</title>
        <authorList>
            <person name="Simakov O."/>
            <person name="Marletaz F."/>
            <person name="Cho S.J."/>
            <person name="Edsinger-Gonzales E."/>
            <person name="Havlak P."/>
            <person name="Hellsten U."/>
            <person name="Kuo D.H."/>
            <person name="Larsson T."/>
            <person name="Lv J."/>
            <person name="Arendt D."/>
            <person name="Savage R."/>
            <person name="Osoegawa K."/>
            <person name="de Jong P."/>
            <person name="Grimwood J."/>
            <person name="Chapman J.A."/>
            <person name="Shapiro H."/>
            <person name="Aerts A."/>
            <person name="Otillar R.P."/>
            <person name="Terry A.Y."/>
            <person name="Boore J.L."/>
            <person name="Grigoriev I.V."/>
            <person name="Lindberg D.R."/>
            <person name="Seaver E.C."/>
            <person name="Weisblat D.A."/>
            <person name="Putnam N.H."/>
            <person name="Rokhsar D.S."/>
        </authorList>
    </citation>
    <scope>NUCLEOTIDE SEQUENCE</scope>
</reference>
<accession>T1F4M2</accession>